<dbReference type="EMBL" id="CABPRJ010000037">
    <property type="protein sequence ID" value="VVC26559.1"/>
    <property type="molecule type" value="Genomic_DNA"/>
</dbReference>
<dbReference type="Proteomes" id="UP000325440">
    <property type="component" value="Unassembled WGS sequence"/>
</dbReference>
<dbReference type="AlphaFoldDB" id="A0A5E4M864"/>
<dbReference type="OrthoDB" id="6598190at2759"/>
<gene>
    <name evidence="2" type="ORF">CINCED_3A008826</name>
</gene>
<dbReference type="InterPro" id="IPR026776">
    <property type="entry name" value="UPF0729_C18orf32-like"/>
</dbReference>
<evidence type="ECO:0000256" key="1">
    <source>
        <dbReference type="SAM" id="SignalP"/>
    </source>
</evidence>
<accession>A0A5E4M864</accession>
<evidence type="ECO:0000313" key="2">
    <source>
        <dbReference type="EMBL" id="VVC26559.1"/>
    </source>
</evidence>
<reference evidence="2 3" key="1">
    <citation type="submission" date="2019-08" db="EMBL/GenBank/DDBJ databases">
        <authorList>
            <person name="Alioto T."/>
            <person name="Alioto T."/>
            <person name="Gomez Garrido J."/>
        </authorList>
    </citation>
    <scope>NUCLEOTIDE SEQUENCE [LARGE SCALE GENOMIC DNA]</scope>
</reference>
<keyword evidence="3" id="KW-1185">Reference proteome</keyword>
<sequence>MVCVPCIMVPMLLFLWAMIKPIINWFRRPNEIATDQNNTVDDQSDNVCSLLSSCPCINKKNIKPGDDQAAETNGDENEELLEKKPCAKVSDIDKKRV</sequence>
<feature type="signal peptide" evidence="1">
    <location>
        <begin position="1"/>
        <end position="21"/>
    </location>
</feature>
<evidence type="ECO:0000313" key="3">
    <source>
        <dbReference type="Proteomes" id="UP000325440"/>
    </source>
</evidence>
<keyword evidence="1" id="KW-0732">Signal</keyword>
<organism evidence="2 3">
    <name type="scientific">Cinara cedri</name>
    <dbReference type="NCBI Taxonomy" id="506608"/>
    <lineage>
        <taxon>Eukaryota</taxon>
        <taxon>Metazoa</taxon>
        <taxon>Ecdysozoa</taxon>
        <taxon>Arthropoda</taxon>
        <taxon>Hexapoda</taxon>
        <taxon>Insecta</taxon>
        <taxon>Pterygota</taxon>
        <taxon>Neoptera</taxon>
        <taxon>Paraneoptera</taxon>
        <taxon>Hemiptera</taxon>
        <taxon>Sternorrhyncha</taxon>
        <taxon>Aphidomorpha</taxon>
        <taxon>Aphidoidea</taxon>
        <taxon>Aphididae</taxon>
        <taxon>Lachninae</taxon>
        <taxon>Cinara</taxon>
    </lineage>
</organism>
<protein>
    <submittedName>
        <fullName evidence="2">Uncharacterized protein</fullName>
    </submittedName>
</protein>
<dbReference type="Pfam" id="PF14975">
    <property type="entry name" value="DUF4512"/>
    <property type="match status" value="1"/>
</dbReference>
<proteinExistence type="predicted"/>
<feature type="chain" id="PRO_5022664703" evidence="1">
    <location>
        <begin position="22"/>
        <end position="97"/>
    </location>
</feature>
<name>A0A5E4M864_9HEMI</name>